<keyword evidence="3" id="KW-0235">DNA replication</keyword>
<dbReference type="InterPro" id="IPR008766">
    <property type="entry name" value="Replication_gene_A-like"/>
</dbReference>
<dbReference type="Pfam" id="PF05840">
    <property type="entry name" value="Phage_GPA"/>
    <property type="match status" value="1"/>
</dbReference>
<reference evidence="8 9" key="1">
    <citation type="submission" date="2021-01" db="EMBL/GenBank/DDBJ databases">
        <title>Draft Genome Sequence and Polyhydroxyalkanoate Biosynthetic Potential of Jeongeupia naejangsanensis Type Strain DSM 24253.</title>
        <authorList>
            <person name="Turrini P."/>
            <person name="Artuso I."/>
            <person name="Lugli G.A."/>
            <person name="Frangipani E."/>
            <person name="Ventura M."/>
            <person name="Visca P."/>
        </authorList>
    </citation>
    <scope>NUCLEOTIDE SEQUENCE [LARGE SCALE GENOMIC DNA]</scope>
    <source>
        <strain evidence="8 9">DSM 24253</strain>
    </source>
</reference>
<evidence type="ECO:0000256" key="4">
    <source>
        <dbReference type="ARBA" id="ARBA00022722"/>
    </source>
</evidence>
<name>A0ABS2BH85_9NEIS</name>
<dbReference type="RefSeq" id="WP_203536628.1">
    <property type="nucleotide sequence ID" value="NZ_JAESND010000001.1"/>
</dbReference>
<evidence type="ECO:0000256" key="5">
    <source>
        <dbReference type="ARBA" id="ARBA00022759"/>
    </source>
</evidence>
<feature type="domain" description="Replication gene A protein-like" evidence="7">
    <location>
        <begin position="17"/>
        <end position="151"/>
    </location>
</feature>
<keyword evidence="6" id="KW-0378">Hydrolase</keyword>
<evidence type="ECO:0000256" key="6">
    <source>
        <dbReference type="ARBA" id="ARBA00022801"/>
    </source>
</evidence>
<evidence type="ECO:0000256" key="3">
    <source>
        <dbReference type="ARBA" id="ARBA00022705"/>
    </source>
</evidence>
<organism evidence="8 9">
    <name type="scientific">Jeongeupia naejangsanensis</name>
    <dbReference type="NCBI Taxonomy" id="613195"/>
    <lineage>
        <taxon>Bacteria</taxon>
        <taxon>Pseudomonadati</taxon>
        <taxon>Pseudomonadota</taxon>
        <taxon>Betaproteobacteria</taxon>
        <taxon>Neisseriales</taxon>
        <taxon>Chitinibacteraceae</taxon>
        <taxon>Jeongeupia</taxon>
    </lineage>
</organism>
<protein>
    <submittedName>
        <fullName evidence="8">Replication endonuclease</fullName>
    </submittedName>
</protein>
<evidence type="ECO:0000259" key="7">
    <source>
        <dbReference type="Pfam" id="PF05840"/>
    </source>
</evidence>
<dbReference type="EMBL" id="JAESND010000001">
    <property type="protein sequence ID" value="MBM3114974.1"/>
    <property type="molecule type" value="Genomic_DNA"/>
</dbReference>
<proteinExistence type="inferred from homology"/>
<evidence type="ECO:0000256" key="2">
    <source>
        <dbReference type="ARBA" id="ARBA00009260"/>
    </source>
</evidence>
<comment type="caution">
    <text evidence="8">The sequence shown here is derived from an EMBL/GenBank/DDBJ whole genome shotgun (WGS) entry which is preliminary data.</text>
</comment>
<gene>
    <name evidence="8" type="ORF">JMJ54_03955</name>
</gene>
<keyword evidence="9" id="KW-1185">Reference proteome</keyword>
<evidence type="ECO:0000313" key="8">
    <source>
        <dbReference type="EMBL" id="MBM3114974.1"/>
    </source>
</evidence>
<dbReference type="Proteomes" id="UP000809431">
    <property type="component" value="Unassembled WGS sequence"/>
</dbReference>
<dbReference type="GO" id="GO:0004519">
    <property type="term" value="F:endonuclease activity"/>
    <property type="evidence" value="ECO:0007669"/>
    <property type="project" value="UniProtKB-KW"/>
</dbReference>
<keyword evidence="4" id="KW-0540">Nuclease</keyword>
<keyword evidence="5 8" id="KW-0255">Endonuclease</keyword>
<accession>A0ABS2BH85</accession>
<sequence length="186" mass="21112">MKDLIARLLGRAPARLSTLTDHLYEMERAALKSGKAGLFVSLSAPVRFHPASSFYDGSTPKDAQKFLQKMWREIARAASNDYLHWTGMRVVEPHRDGVPTWHYVVWVSPDRTTDAIRLFRSICREMTSDDRCIKVEVIRRSGAVGYVSKYLQGLVNSSEMPRVLAWSVVWRSRLVTLFGLRAGQSA</sequence>
<comment type="function">
    <text evidence="1">Possible endonuclease which induces a single-strand cut and initiates DNA replication.</text>
</comment>
<evidence type="ECO:0000313" key="9">
    <source>
        <dbReference type="Proteomes" id="UP000809431"/>
    </source>
</evidence>
<evidence type="ECO:0000256" key="1">
    <source>
        <dbReference type="ARBA" id="ARBA00003293"/>
    </source>
</evidence>
<comment type="similarity">
    <text evidence="2">Belongs to the phage GPA family.</text>
</comment>